<evidence type="ECO:0000313" key="3">
    <source>
        <dbReference type="Proteomes" id="UP000634136"/>
    </source>
</evidence>
<dbReference type="AlphaFoldDB" id="A0A834SRS1"/>
<dbReference type="EMBL" id="JAAIUW010000012">
    <property type="protein sequence ID" value="KAF7807720.1"/>
    <property type="molecule type" value="Genomic_DNA"/>
</dbReference>
<organism evidence="2 3">
    <name type="scientific">Senna tora</name>
    <dbReference type="NCBI Taxonomy" id="362788"/>
    <lineage>
        <taxon>Eukaryota</taxon>
        <taxon>Viridiplantae</taxon>
        <taxon>Streptophyta</taxon>
        <taxon>Embryophyta</taxon>
        <taxon>Tracheophyta</taxon>
        <taxon>Spermatophyta</taxon>
        <taxon>Magnoliopsida</taxon>
        <taxon>eudicotyledons</taxon>
        <taxon>Gunneridae</taxon>
        <taxon>Pentapetalae</taxon>
        <taxon>rosids</taxon>
        <taxon>fabids</taxon>
        <taxon>Fabales</taxon>
        <taxon>Fabaceae</taxon>
        <taxon>Caesalpinioideae</taxon>
        <taxon>Cassia clade</taxon>
        <taxon>Senna</taxon>
    </lineage>
</organism>
<proteinExistence type="predicted"/>
<sequence length="84" mass="9386">MESVTNRWQSETETQRRVGDGEAIERHIMAMEMRGVSWKELGRDGELIGSQKSLAEPYSKPHFSSAAEPAEPDSGSYAAEPAFW</sequence>
<gene>
    <name evidence="2" type="ORF">G2W53_039881</name>
</gene>
<comment type="caution">
    <text evidence="2">The sequence shown here is derived from an EMBL/GenBank/DDBJ whole genome shotgun (WGS) entry which is preliminary data.</text>
</comment>
<feature type="compositionally biased region" description="Basic and acidic residues" evidence="1">
    <location>
        <begin position="13"/>
        <end position="23"/>
    </location>
</feature>
<evidence type="ECO:0000313" key="2">
    <source>
        <dbReference type="EMBL" id="KAF7807720.1"/>
    </source>
</evidence>
<feature type="compositionally biased region" description="Polar residues" evidence="1">
    <location>
        <begin position="1"/>
        <end position="12"/>
    </location>
</feature>
<feature type="region of interest" description="Disordered" evidence="1">
    <location>
        <begin position="52"/>
        <end position="84"/>
    </location>
</feature>
<name>A0A834SRS1_9FABA</name>
<keyword evidence="3" id="KW-1185">Reference proteome</keyword>
<feature type="region of interest" description="Disordered" evidence="1">
    <location>
        <begin position="1"/>
        <end position="23"/>
    </location>
</feature>
<protein>
    <submittedName>
        <fullName evidence="2">Uncharacterized protein</fullName>
    </submittedName>
</protein>
<evidence type="ECO:0000256" key="1">
    <source>
        <dbReference type="SAM" id="MobiDB-lite"/>
    </source>
</evidence>
<accession>A0A834SRS1</accession>
<dbReference type="Proteomes" id="UP000634136">
    <property type="component" value="Unassembled WGS sequence"/>
</dbReference>
<reference evidence="2" key="1">
    <citation type="submission" date="2020-09" db="EMBL/GenBank/DDBJ databases">
        <title>Genome-Enabled Discovery of Anthraquinone Biosynthesis in Senna tora.</title>
        <authorList>
            <person name="Kang S.-H."/>
            <person name="Pandey R.P."/>
            <person name="Lee C.-M."/>
            <person name="Sim J.-S."/>
            <person name="Jeong J.-T."/>
            <person name="Choi B.-S."/>
            <person name="Jung M."/>
            <person name="Ginzburg D."/>
            <person name="Zhao K."/>
            <person name="Won S.Y."/>
            <person name="Oh T.-J."/>
            <person name="Yu Y."/>
            <person name="Kim N.-H."/>
            <person name="Lee O.R."/>
            <person name="Lee T.-H."/>
            <person name="Bashyal P."/>
            <person name="Kim T.-S."/>
            <person name="Lee W.-H."/>
            <person name="Kawkins C."/>
            <person name="Kim C.-K."/>
            <person name="Kim J.S."/>
            <person name="Ahn B.O."/>
            <person name="Rhee S.Y."/>
            <person name="Sohng J.K."/>
        </authorList>
    </citation>
    <scope>NUCLEOTIDE SEQUENCE</scope>
    <source>
        <tissue evidence="2">Leaf</tissue>
    </source>
</reference>